<gene>
    <name evidence="1" type="ORF">SAMN04488056_106105</name>
</gene>
<dbReference type="AlphaFoldDB" id="A0A1I5H9H4"/>
<sequence>MTSDHRPGVPTALDARIRALALQIGRHRRQIVRPDRLTECLATG</sequence>
<name>A0A1I5H9H4_9HYPH</name>
<organism evidence="1 2">
    <name type="scientific">Cohaesibacter marisflavi</name>
    <dbReference type="NCBI Taxonomy" id="655353"/>
    <lineage>
        <taxon>Bacteria</taxon>
        <taxon>Pseudomonadati</taxon>
        <taxon>Pseudomonadota</taxon>
        <taxon>Alphaproteobacteria</taxon>
        <taxon>Hyphomicrobiales</taxon>
        <taxon>Cohaesibacteraceae</taxon>
    </lineage>
</organism>
<keyword evidence="2" id="KW-1185">Reference proteome</keyword>
<evidence type="ECO:0000313" key="1">
    <source>
        <dbReference type="EMBL" id="SFO44857.1"/>
    </source>
</evidence>
<evidence type="ECO:0000313" key="2">
    <source>
        <dbReference type="Proteomes" id="UP000199236"/>
    </source>
</evidence>
<dbReference type="EMBL" id="FOVR01000006">
    <property type="protein sequence ID" value="SFO44857.1"/>
    <property type="molecule type" value="Genomic_DNA"/>
</dbReference>
<proteinExistence type="predicted"/>
<protein>
    <submittedName>
        <fullName evidence="1">Uncharacterized protein</fullName>
    </submittedName>
</protein>
<dbReference type="Proteomes" id="UP000199236">
    <property type="component" value="Unassembled WGS sequence"/>
</dbReference>
<reference evidence="1 2" key="1">
    <citation type="submission" date="2016-10" db="EMBL/GenBank/DDBJ databases">
        <authorList>
            <person name="de Groot N.N."/>
        </authorList>
    </citation>
    <scope>NUCLEOTIDE SEQUENCE [LARGE SCALE GENOMIC DNA]</scope>
    <source>
        <strain evidence="1 2">CGMCC 1.9157</strain>
    </source>
</reference>
<accession>A0A1I5H9H4</accession>